<name>A0A1P8UMM6_9RHOB</name>
<dbReference type="GO" id="GO:0003677">
    <property type="term" value="F:DNA binding"/>
    <property type="evidence" value="ECO:0007669"/>
    <property type="project" value="UniProtKB-KW"/>
</dbReference>
<dbReference type="PANTHER" id="PTHR30419:SF8">
    <property type="entry name" value="NITROGEN ASSIMILATION TRANSCRIPTIONAL ACTIVATOR-RELATED"/>
    <property type="match status" value="1"/>
</dbReference>
<dbReference type="PANTHER" id="PTHR30419">
    <property type="entry name" value="HTH-TYPE TRANSCRIPTIONAL REGULATOR YBHD"/>
    <property type="match status" value="1"/>
</dbReference>
<dbReference type="Pfam" id="PF00126">
    <property type="entry name" value="HTH_1"/>
    <property type="match status" value="1"/>
</dbReference>
<accession>A0A1P8UMM6</accession>
<dbReference type="Gene3D" id="3.40.190.290">
    <property type="match status" value="1"/>
</dbReference>
<organism evidence="6 7">
    <name type="scientific">Salipiger abyssi</name>
    <dbReference type="NCBI Taxonomy" id="1250539"/>
    <lineage>
        <taxon>Bacteria</taxon>
        <taxon>Pseudomonadati</taxon>
        <taxon>Pseudomonadota</taxon>
        <taxon>Alphaproteobacteria</taxon>
        <taxon>Rhodobacterales</taxon>
        <taxon>Roseobacteraceae</taxon>
        <taxon>Salipiger</taxon>
    </lineage>
</organism>
<dbReference type="KEGG" id="paby:Ga0080574_TMP325"/>
<dbReference type="RefSeq" id="WP_237219241.1">
    <property type="nucleotide sequence ID" value="NZ_CP015091.1"/>
</dbReference>
<evidence type="ECO:0000313" key="7">
    <source>
        <dbReference type="Proteomes" id="UP000187059"/>
    </source>
</evidence>
<evidence type="ECO:0000313" key="6">
    <source>
        <dbReference type="EMBL" id="APZ50659.1"/>
    </source>
</evidence>
<dbReference type="SUPFAM" id="SSF53850">
    <property type="entry name" value="Periplasmic binding protein-like II"/>
    <property type="match status" value="1"/>
</dbReference>
<dbReference type="InterPro" id="IPR050950">
    <property type="entry name" value="HTH-type_LysR_regulators"/>
</dbReference>
<gene>
    <name evidence="6" type="ORF">Ga0080574_TMP325</name>
</gene>
<dbReference type="InterPro" id="IPR000847">
    <property type="entry name" value="LysR_HTH_N"/>
</dbReference>
<evidence type="ECO:0000259" key="5">
    <source>
        <dbReference type="PROSITE" id="PS50931"/>
    </source>
</evidence>
<dbReference type="AlphaFoldDB" id="A0A1P8UMM6"/>
<geneLocation type="plasmid" evidence="7">
    <name>ppaby1</name>
</geneLocation>
<dbReference type="PROSITE" id="PS50931">
    <property type="entry name" value="HTH_LYSR"/>
    <property type="match status" value="1"/>
</dbReference>
<keyword evidence="6" id="KW-0614">Plasmid</keyword>
<evidence type="ECO:0000256" key="2">
    <source>
        <dbReference type="ARBA" id="ARBA00023015"/>
    </source>
</evidence>
<keyword evidence="7" id="KW-1185">Reference proteome</keyword>
<feature type="domain" description="HTH lysR-type" evidence="5">
    <location>
        <begin position="23"/>
        <end position="80"/>
    </location>
</feature>
<reference evidence="6 7" key="1">
    <citation type="submission" date="2016-04" db="EMBL/GenBank/DDBJ databases">
        <title>Deep-sea bacteria in the southern Pacific.</title>
        <authorList>
            <person name="Tang K."/>
        </authorList>
    </citation>
    <scope>NUCLEOTIDE SEQUENCE [LARGE SCALE GENOMIC DNA]</scope>
    <source>
        <strain evidence="6 7">JLT2014</strain>
        <plasmid evidence="7">ppaby1</plasmid>
    </source>
</reference>
<dbReference type="PRINTS" id="PR00039">
    <property type="entry name" value="HTHLYSR"/>
</dbReference>
<dbReference type="CDD" id="cd05466">
    <property type="entry name" value="PBP2_LTTR_substrate"/>
    <property type="match status" value="1"/>
</dbReference>
<keyword evidence="2" id="KW-0805">Transcription regulation</keyword>
<dbReference type="GO" id="GO:0005829">
    <property type="term" value="C:cytosol"/>
    <property type="evidence" value="ECO:0007669"/>
    <property type="project" value="TreeGrafter"/>
</dbReference>
<evidence type="ECO:0000256" key="4">
    <source>
        <dbReference type="ARBA" id="ARBA00023163"/>
    </source>
</evidence>
<dbReference type="SUPFAM" id="SSF46785">
    <property type="entry name" value="Winged helix' DNA-binding domain"/>
    <property type="match status" value="1"/>
</dbReference>
<dbReference type="InterPro" id="IPR005119">
    <property type="entry name" value="LysR_subst-bd"/>
</dbReference>
<dbReference type="InterPro" id="IPR036390">
    <property type="entry name" value="WH_DNA-bd_sf"/>
</dbReference>
<dbReference type="InterPro" id="IPR036388">
    <property type="entry name" value="WH-like_DNA-bd_sf"/>
</dbReference>
<dbReference type="Pfam" id="PF03466">
    <property type="entry name" value="LysR_substrate"/>
    <property type="match status" value="1"/>
</dbReference>
<proteinExistence type="inferred from homology"/>
<evidence type="ECO:0000256" key="3">
    <source>
        <dbReference type="ARBA" id="ARBA00023125"/>
    </source>
</evidence>
<keyword evidence="3" id="KW-0238">DNA-binding</keyword>
<dbReference type="Gene3D" id="1.10.10.10">
    <property type="entry name" value="Winged helix-like DNA-binding domain superfamily/Winged helix DNA-binding domain"/>
    <property type="match status" value="1"/>
</dbReference>
<protein>
    <submittedName>
        <fullName evidence="6">Transcriptional regulator</fullName>
    </submittedName>
</protein>
<dbReference type="EMBL" id="CP015091">
    <property type="protein sequence ID" value="APZ50659.1"/>
    <property type="molecule type" value="Genomic_DNA"/>
</dbReference>
<sequence length="331" mass="36385">MTDDAPDTPLEMLSSDLLRSRNLTLHKLNVFCTVARYSSVTRAAEHLNIAQPAVTAHLRSLEESLGARLVRKAGRNIELTQAGRRTHLWATEVMQRSSEMFLDLADIKKGVLGKTRIAASMVAGTYKLSEIVIGFQQDHPSSKISVSMSSPYIATEAVLSGDCDFGITLIDPNRDTSRLEMELLWREPLYLVAAIDSTLVGDVAHMHELASLPLVTPPKGQMARELIDEALRAVGVVRTNSVLAFGHPQPILEAIRADIGAGFVFQSALPPEPEKQGIRLVRTPEVDIAMPLFLIYDKKAVFTAPQQQLLDRIRQGFAAPGQPESGESWQE</sequence>
<dbReference type="GO" id="GO:0003700">
    <property type="term" value="F:DNA-binding transcription factor activity"/>
    <property type="evidence" value="ECO:0007669"/>
    <property type="project" value="InterPro"/>
</dbReference>
<evidence type="ECO:0000256" key="1">
    <source>
        <dbReference type="ARBA" id="ARBA00009437"/>
    </source>
</evidence>
<comment type="similarity">
    <text evidence="1">Belongs to the LysR transcriptional regulatory family.</text>
</comment>
<dbReference type="Proteomes" id="UP000187059">
    <property type="component" value="Plasmid pPABY1"/>
</dbReference>
<keyword evidence="4" id="KW-0804">Transcription</keyword>